<gene>
    <name evidence="16" type="ORF">CONCODRAFT_48908</name>
</gene>
<dbReference type="PROSITE" id="PS51678">
    <property type="entry name" value="SAM_MT_PRMT"/>
    <property type="match status" value="1"/>
</dbReference>
<evidence type="ECO:0000256" key="11">
    <source>
        <dbReference type="ARBA" id="ARBA00023242"/>
    </source>
</evidence>
<sequence length="441" mass="48996">MSQKESSQSISNGNNNGVKNNGEEGSKAIAPNTSDERDPAYFHYYGQLTHQQNMLQDVVRTSTYRNAILQNPSLFQDKLVMDIGAGSGILSYFAAQAGAKVIAVEASNMALKLKKILDSSNKGQTNLWMKDRIKVVIGKIEEAKLNIEKVDTIISEPIGVMLVHERMIESYIYARDHYLKPGGAMVPSSGGLYLAPFTDAALWSETMMKARFWEQTNFYGVDLSPLQWDAKEESFMMPVVGYFDPNSLVATPNTPYVVDFTTITMEELFEFEIPFSWTCSYTGIIHGISSWFDIHFNPPSGTPNAVNISMSTGPFAERTHWQQVRFLLKEPLAVNAGQNVVGTMKFKVNEMRSYDLTSVMVLVQPGQAPTEAGIIREGAWSLHEQTYNYTYAGPTAGDVYPETNGMYVPEQELKQTVQVGVQNPVNGTFELNSATTSTTNN</sequence>
<dbReference type="GO" id="GO:0070611">
    <property type="term" value="F:histone H3R2 methyltransferase activity"/>
    <property type="evidence" value="ECO:0007669"/>
    <property type="project" value="TreeGrafter"/>
</dbReference>
<evidence type="ECO:0000256" key="14">
    <source>
        <dbReference type="SAM" id="MobiDB-lite"/>
    </source>
</evidence>
<dbReference type="InterPro" id="IPR055135">
    <property type="entry name" value="PRMT_dom"/>
</dbReference>
<dbReference type="Gene3D" id="2.70.160.11">
    <property type="entry name" value="Hnrnp arginine n-methyltransferase1"/>
    <property type="match status" value="1"/>
</dbReference>
<evidence type="ECO:0000313" key="17">
    <source>
        <dbReference type="Proteomes" id="UP000070444"/>
    </source>
</evidence>
<evidence type="ECO:0000256" key="10">
    <source>
        <dbReference type="ARBA" id="ARBA00023163"/>
    </source>
</evidence>
<evidence type="ECO:0000256" key="3">
    <source>
        <dbReference type="ARBA" id="ARBA00011925"/>
    </source>
</evidence>
<keyword evidence="11" id="KW-0539">Nucleus</keyword>
<evidence type="ECO:0000256" key="1">
    <source>
        <dbReference type="ARBA" id="ARBA00004123"/>
    </source>
</evidence>
<dbReference type="InterPro" id="IPR029063">
    <property type="entry name" value="SAM-dependent_MTases_sf"/>
</dbReference>
<dbReference type="OrthoDB" id="7848332at2759"/>
<evidence type="ECO:0000256" key="4">
    <source>
        <dbReference type="ARBA" id="ARBA00022490"/>
    </source>
</evidence>
<comment type="catalytic activity">
    <reaction evidence="12">
        <text>L-arginyl-[protein] + 2 S-adenosyl-L-methionine = N(omega),N(omega)-dimethyl-L-arginyl-[protein] + 2 S-adenosyl-L-homocysteine + 2 H(+)</text>
        <dbReference type="Rhea" id="RHEA:48096"/>
        <dbReference type="Rhea" id="RHEA-COMP:10532"/>
        <dbReference type="Rhea" id="RHEA-COMP:11991"/>
        <dbReference type="ChEBI" id="CHEBI:15378"/>
        <dbReference type="ChEBI" id="CHEBI:29965"/>
        <dbReference type="ChEBI" id="CHEBI:57856"/>
        <dbReference type="ChEBI" id="CHEBI:59789"/>
        <dbReference type="ChEBI" id="CHEBI:61897"/>
        <dbReference type="EC" id="2.1.1.319"/>
    </reaction>
</comment>
<proteinExistence type="predicted"/>
<evidence type="ECO:0000256" key="12">
    <source>
        <dbReference type="ARBA" id="ARBA00049086"/>
    </source>
</evidence>
<feature type="domain" description="Protein arginine N-methyltransferase" evidence="15">
    <location>
        <begin position="191"/>
        <end position="356"/>
    </location>
</feature>
<dbReference type="Gene3D" id="3.40.50.150">
    <property type="entry name" value="Vaccinia Virus protein VP39"/>
    <property type="match status" value="1"/>
</dbReference>
<dbReference type="EMBL" id="KQ964477">
    <property type="protein sequence ID" value="KXN71357.1"/>
    <property type="molecule type" value="Genomic_DNA"/>
</dbReference>
<keyword evidence="8" id="KW-0156">Chromatin regulator</keyword>
<dbReference type="OMA" id="NSEPTHW"/>
<accession>A0A137P8M1</accession>
<evidence type="ECO:0000256" key="9">
    <source>
        <dbReference type="ARBA" id="ARBA00023015"/>
    </source>
</evidence>
<keyword evidence="4" id="KW-0963">Cytoplasm</keyword>
<dbReference type="Pfam" id="PF06325">
    <property type="entry name" value="PrmA"/>
    <property type="match status" value="1"/>
</dbReference>
<keyword evidence="17" id="KW-1185">Reference proteome</keyword>
<evidence type="ECO:0000256" key="6">
    <source>
        <dbReference type="ARBA" id="ARBA00022679"/>
    </source>
</evidence>
<evidence type="ECO:0000256" key="13">
    <source>
        <dbReference type="PROSITE-ProRule" id="PRU01015"/>
    </source>
</evidence>
<dbReference type="AlphaFoldDB" id="A0A137P8M1"/>
<reference evidence="16 17" key="1">
    <citation type="journal article" date="2015" name="Genome Biol. Evol.">
        <title>Phylogenomic analyses indicate that early fungi evolved digesting cell walls of algal ancestors of land plants.</title>
        <authorList>
            <person name="Chang Y."/>
            <person name="Wang S."/>
            <person name="Sekimoto S."/>
            <person name="Aerts A.L."/>
            <person name="Choi C."/>
            <person name="Clum A."/>
            <person name="LaButti K.M."/>
            <person name="Lindquist E.A."/>
            <person name="Yee Ngan C."/>
            <person name="Ohm R.A."/>
            <person name="Salamov A.A."/>
            <person name="Grigoriev I.V."/>
            <person name="Spatafora J.W."/>
            <person name="Berbee M.L."/>
        </authorList>
    </citation>
    <scope>NUCLEOTIDE SEQUENCE [LARGE SCALE GENOMIC DNA]</scope>
    <source>
        <strain evidence="16 17">NRRL 28638</strain>
    </source>
</reference>
<name>A0A137P8M1_CONC2</name>
<dbReference type="InterPro" id="IPR025799">
    <property type="entry name" value="Arg_MeTrfase"/>
</dbReference>
<dbReference type="SUPFAM" id="SSF53335">
    <property type="entry name" value="S-adenosyl-L-methionine-dependent methyltransferases"/>
    <property type="match status" value="1"/>
</dbReference>
<evidence type="ECO:0000313" key="16">
    <source>
        <dbReference type="EMBL" id="KXN71357.1"/>
    </source>
</evidence>
<keyword evidence="7 13" id="KW-0949">S-adenosyl-L-methionine</keyword>
<keyword evidence="5 13" id="KW-0489">Methyltransferase</keyword>
<dbReference type="GO" id="GO:0032259">
    <property type="term" value="P:methylation"/>
    <property type="evidence" value="ECO:0007669"/>
    <property type="project" value="UniProtKB-KW"/>
</dbReference>
<dbReference type="STRING" id="796925.A0A137P8M1"/>
<keyword evidence="9" id="KW-0805">Transcription regulation</keyword>
<dbReference type="GO" id="GO:0005634">
    <property type="term" value="C:nucleus"/>
    <property type="evidence" value="ECO:0007669"/>
    <property type="project" value="UniProtKB-SubCell"/>
</dbReference>
<dbReference type="Proteomes" id="UP000070444">
    <property type="component" value="Unassembled WGS sequence"/>
</dbReference>
<evidence type="ECO:0000256" key="5">
    <source>
        <dbReference type="ARBA" id="ARBA00022603"/>
    </source>
</evidence>
<dbReference type="GO" id="GO:0035242">
    <property type="term" value="F:protein-arginine omega-N asymmetric methyltransferase activity"/>
    <property type="evidence" value="ECO:0007669"/>
    <property type="project" value="UniProtKB-EC"/>
</dbReference>
<keyword evidence="10" id="KW-0804">Transcription</keyword>
<evidence type="ECO:0000256" key="8">
    <source>
        <dbReference type="ARBA" id="ARBA00022853"/>
    </source>
</evidence>
<evidence type="ECO:0000256" key="2">
    <source>
        <dbReference type="ARBA" id="ARBA00004496"/>
    </source>
</evidence>
<keyword evidence="6 13" id="KW-0808">Transferase</keyword>
<feature type="region of interest" description="Disordered" evidence="14">
    <location>
        <begin position="1"/>
        <end position="35"/>
    </location>
</feature>
<evidence type="ECO:0000256" key="7">
    <source>
        <dbReference type="ARBA" id="ARBA00022691"/>
    </source>
</evidence>
<dbReference type="PANTHER" id="PTHR11006:SF10">
    <property type="entry name" value="HISTONE-ARGININE METHYLTRANSFERASE CARMER-RELATED"/>
    <property type="match status" value="1"/>
</dbReference>
<comment type="subcellular location">
    <subcellularLocation>
        <location evidence="2">Cytoplasm</location>
    </subcellularLocation>
    <subcellularLocation>
        <location evidence="1">Nucleus</location>
    </subcellularLocation>
</comment>
<dbReference type="PANTHER" id="PTHR11006">
    <property type="entry name" value="PROTEIN ARGININE N-METHYLTRANSFERASE"/>
    <property type="match status" value="1"/>
</dbReference>
<evidence type="ECO:0000259" key="15">
    <source>
        <dbReference type="Pfam" id="PF22528"/>
    </source>
</evidence>
<dbReference type="Pfam" id="PF22528">
    <property type="entry name" value="PRMT_C"/>
    <property type="match status" value="1"/>
</dbReference>
<dbReference type="CDD" id="cd02440">
    <property type="entry name" value="AdoMet_MTases"/>
    <property type="match status" value="1"/>
</dbReference>
<dbReference type="EC" id="2.1.1.319" evidence="3"/>
<dbReference type="GO" id="GO:0005737">
    <property type="term" value="C:cytoplasm"/>
    <property type="evidence" value="ECO:0007669"/>
    <property type="project" value="UniProtKB-SubCell"/>
</dbReference>
<organism evidence="16 17">
    <name type="scientific">Conidiobolus coronatus (strain ATCC 28846 / CBS 209.66 / NRRL 28638)</name>
    <name type="common">Delacroixia coronata</name>
    <dbReference type="NCBI Taxonomy" id="796925"/>
    <lineage>
        <taxon>Eukaryota</taxon>
        <taxon>Fungi</taxon>
        <taxon>Fungi incertae sedis</taxon>
        <taxon>Zoopagomycota</taxon>
        <taxon>Entomophthoromycotina</taxon>
        <taxon>Entomophthoromycetes</taxon>
        <taxon>Entomophthorales</taxon>
        <taxon>Ancylistaceae</taxon>
        <taxon>Conidiobolus</taxon>
    </lineage>
</organism>
<feature type="compositionally biased region" description="Low complexity" evidence="14">
    <location>
        <begin position="1"/>
        <end position="20"/>
    </location>
</feature>
<protein>
    <recommendedName>
        <fullName evidence="3">type I protein arginine methyltransferase</fullName>
        <ecNumber evidence="3">2.1.1.319</ecNumber>
    </recommendedName>
</protein>